<sequence length="211" mass="24410">MNASADFASNSRAEQRRQKLLDAEREQQAEELEALKMTEEQFHTLKRSFMSVKFEFYDLDGLRWTPSALYSRQYRARTSWQATKHSEIPSSTSATKEEYKAFYDETIRTPSRPRPYPSLLKTSNNGGLFQTPVTTAMDSLSFQAKYRNRDGGWERLPAKTLFQVSRDQDERDSAWNMTDNDQYSCPPSPMCPSIGVFDNNHHTYQRYAGGV</sequence>
<evidence type="ECO:0000256" key="1">
    <source>
        <dbReference type="SAM" id="Coils"/>
    </source>
</evidence>
<name>A0A5C3KPQ7_COPMA</name>
<protein>
    <submittedName>
        <fullName evidence="2">Uncharacterized protein</fullName>
    </submittedName>
</protein>
<dbReference type="EMBL" id="ML210239">
    <property type="protein sequence ID" value="TFK22479.1"/>
    <property type="molecule type" value="Genomic_DNA"/>
</dbReference>
<accession>A0A5C3KPQ7</accession>
<feature type="coiled-coil region" evidence="1">
    <location>
        <begin position="10"/>
        <end position="41"/>
    </location>
</feature>
<organism evidence="2 3">
    <name type="scientific">Coprinopsis marcescibilis</name>
    <name type="common">Agaric fungus</name>
    <name type="synonym">Psathyrella marcescibilis</name>
    <dbReference type="NCBI Taxonomy" id="230819"/>
    <lineage>
        <taxon>Eukaryota</taxon>
        <taxon>Fungi</taxon>
        <taxon>Dikarya</taxon>
        <taxon>Basidiomycota</taxon>
        <taxon>Agaricomycotina</taxon>
        <taxon>Agaricomycetes</taxon>
        <taxon>Agaricomycetidae</taxon>
        <taxon>Agaricales</taxon>
        <taxon>Agaricineae</taxon>
        <taxon>Psathyrellaceae</taxon>
        <taxon>Coprinopsis</taxon>
    </lineage>
</organism>
<evidence type="ECO:0000313" key="2">
    <source>
        <dbReference type="EMBL" id="TFK22479.1"/>
    </source>
</evidence>
<keyword evidence="1" id="KW-0175">Coiled coil</keyword>
<gene>
    <name evidence="2" type="ORF">FA15DRAFT_671453</name>
</gene>
<proteinExistence type="predicted"/>
<dbReference type="AlphaFoldDB" id="A0A5C3KPQ7"/>
<keyword evidence="3" id="KW-1185">Reference proteome</keyword>
<dbReference type="OrthoDB" id="2757916at2759"/>
<reference evidence="2 3" key="1">
    <citation type="journal article" date="2019" name="Nat. Ecol. Evol.">
        <title>Megaphylogeny resolves global patterns of mushroom evolution.</title>
        <authorList>
            <person name="Varga T."/>
            <person name="Krizsan K."/>
            <person name="Foldi C."/>
            <person name="Dima B."/>
            <person name="Sanchez-Garcia M."/>
            <person name="Sanchez-Ramirez S."/>
            <person name="Szollosi G.J."/>
            <person name="Szarkandi J.G."/>
            <person name="Papp V."/>
            <person name="Albert L."/>
            <person name="Andreopoulos W."/>
            <person name="Angelini C."/>
            <person name="Antonin V."/>
            <person name="Barry K.W."/>
            <person name="Bougher N.L."/>
            <person name="Buchanan P."/>
            <person name="Buyck B."/>
            <person name="Bense V."/>
            <person name="Catcheside P."/>
            <person name="Chovatia M."/>
            <person name="Cooper J."/>
            <person name="Damon W."/>
            <person name="Desjardin D."/>
            <person name="Finy P."/>
            <person name="Geml J."/>
            <person name="Haridas S."/>
            <person name="Hughes K."/>
            <person name="Justo A."/>
            <person name="Karasinski D."/>
            <person name="Kautmanova I."/>
            <person name="Kiss B."/>
            <person name="Kocsube S."/>
            <person name="Kotiranta H."/>
            <person name="LaButti K.M."/>
            <person name="Lechner B.E."/>
            <person name="Liimatainen K."/>
            <person name="Lipzen A."/>
            <person name="Lukacs Z."/>
            <person name="Mihaltcheva S."/>
            <person name="Morgado L.N."/>
            <person name="Niskanen T."/>
            <person name="Noordeloos M.E."/>
            <person name="Ohm R.A."/>
            <person name="Ortiz-Santana B."/>
            <person name="Ovrebo C."/>
            <person name="Racz N."/>
            <person name="Riley R."/>
            <person name="Savchenko A."/>
            <person name="Shiryaev A."/>
            <person name="Soop K."/>
            <person name="Spirin V."/>
            <person name="Szebenyi C."/>
            <person name="Tomsovsky M."/>
            <person name="Tulloss R.E."/>
            <person name="Uehling J."/>
            <person name="Grigoriev I.V."/>
            <person name="Vagvolgyi C."/>
            <person name="Papp T."/>
            <person name="Martin F.M."/>
            <person name="Miettinen O."/>
            <person name="Hibbett D.S."/>
            <person name="Nagy L.G."/>
        </authorList>
    </citation>
    <scope>NUCLEOTIDE SEQUENCE [LARGE SCALE GENOMIC DNA]</scope>
    <source>
        <strain evidence="2 3">CBS 121175</strain>
    </source>
</reference>
<dbReference type="Proteomes" id="UP000307440">
    <property type="component" value="Unassembled WGS sequence"/>
</dbReference>
<evidence type="ECO:0000313" key="3">
    <source>
        <dbReference type="Proteomes" id="UP000307440"/>
    </source>
</evidence>